<name>A0A067PUB7_9AGAM</name>
<proteinExistence type="predicted"/>
<feature type="compositionally biased region" description="Basic residues" evidence="1">
    <location>
        <begin position="159"/>
        <end position="171"/>
    </location>
</feature>
<dbReference type="HOGENOM" id="CLU_863402_0_0_1"/>
<gene>
    <name evidence="2" type="ORF">JAAARDRAFT_37999</name>
</gene>
<dbReference type="AlphaFoldDB" id="A0A067PUB7"/>
<feature type="compositionally biased region" description="Low complexity" evidence="1">
    <location>
        <begin position="294"/>
        <end position="308"/>
    </location>
</feature>
<evidence type="ECO:0000313" key="3">
    <source>
        <dbReference type="Proteomes" id="UP000027265"/>
    </source>
</evidence>
<accession>A0A067PUB7</accession>
<keyword evidence="3" id="KW-1185">Reference proteome</keyword>
<feature type="compositionally biased region" description="Low complexity" evidence="1">
    <location>
        <begin position="83"/>
        <end position="93"/>
    </location>
</feature>
<reference evidence="3" key="1">
    <citation type="journal article" date="2014" name="Proc. Natl. Acad. Sci. U.S.A.">
        <title>Extensive sampling of basidiomycete genomes demonstrates inadequacy of the white-rot/brown-rot paradigm for wood decay fungi.</title>
        <authorList>
            <person name="Riley R."/>
            <person name="Salamov A.A."/>
            <person name="Brown D.W."/>
            <person name="Nagy L.G."/>
            <person name="Floudas D."/>
            <person name="Held B.W."/>
            <person name="Levasseur A."/>
            <person name="Lombard V."/>
            <person name="Morin E."/>
            <person name="Otillar R."/>
            <person name="Lindquist E.A."/>
            <person name="Sun H."/>
            <person name="LaButti K.M."/>
            <person name="Schmutz J."/>
            <person name="Jabbour D."/>
            <person name="Luo H."/>
            <person name="Baker S.E."/>
            <person name="Pisabarro A.G."/>
            <person name="Walton J.D."/>
            <person name="Blanchette R.A."/>
            <person name="Henrissat B."/>
            <person name="Martin F."/>
            <person name="Cullen D."/>
            <person name="Hibbett D.S."/>
            <person name="Grigoriev I.V."/>
        </authorList>
    </citation>
    <scope>NUCLEOTIDE SEQUENCE [LARGE SCALE GENOMIC DNA]</scope>
    <source>
        <strain evidence="3">MUCL 33604</strain>
    </source>
</reference>
<protein>
    <submittedName>
        <fullName evidence="2">Uncharacterized protein</fullName>
    </submittedName>
</protein>
<feature type="region of interest" description="Disordered" evidence="1">
    <location>
        <begin position="37"/>
        <end position="322"/>
    </location>
</feature>
<feature type="compositionally biased region" description="Acidic residues" evidence="1">
    <location>
        <begin position="47"/>
        <end position="61"/>
    </location>
</feature>
<dbReference type="InParanoid" id="A0A067PUB7"/>
<dbReference type="OrthoDB" id="2752724at2759"/>
<sequence>MMSSVTSSARPSTRLSISPIDEQVRMDWILSERVAQTLDSHSPTSSSDDDFDAASIDDFDDHDPNHSRYYLIPPIPDCHERNISSSSTITSSSLEDMSRGPCLSLPHLTYPQNRRRQRVPLSPLDEKDEQGEERFLWTIGRPQRPKENNSKKSAPSSHTNHRVVFPKRRRSSSTSSSSSACQTKGGSCPRSILSRSPSSATAKSSPSRRSPPSIKSVKSVKFVDEPTFYPDRPYHSQSQSPPPPLPTPADVDQPGVLSRLKRSLSKPQLAPERPVISGPFPLWEAPSLVDRGSSKSSIRSTRSSSGSNRIRKFWDRLTSHGR</sequence>
<dbReference type="EMBL" id="KL197727">
    <property type="protein sequence ID" value="KDQ54887.1"/>
    <property type="molecule type" value="Genomic_DNA"/>
</dbReference>
<organism evidence="2 3">
    <name type="scientific">Jaapia argillacea MUCL 33604</name>
    <dbReference type="NCBI Taxonomy" id="933084"/>
    <lineage>
        <taxon>Eukaryota</taxon>
        <taxon>Fungi</taxon>
        <taxon>Dikarya</taxon>
        <taxon>Basidiomycota</taxon>
        <taxon>Agaricomycotina</taxon>
        <taxon>Agaricomycetes</taxon>
        <taxon>Agaricomycetidae</taxon>
        <taxon>Jaapiales</taxon>
        <taxon>Jaapiaceae</taxon>
        <taxon>Jaapia</taxon>
    </lineage>
</organism>
<feature type="compositionally biased region" description="Low complexity" evidence="1">
    <location>
        <begin position="194"/>
        <end position="220"/>
    </location>
</feature>
<feature type="compositionally biased region" description="Basic and acidic residues" evidence="1">
    <location>
        <begin position="312"/>
        <end position="322"/>
    </location>
</feature>
<dbReference type="Proteomes" id="UP000027265">
    <property type="component" value="Unassembled WGS sequence"/>
</dbReference>
<evidence type="ECO:0000256" key="1">
    <source>
        <dbReference type="SAM" id="MobiDB-lite"/>
    </source>
</evidence>
<evidence type="ECO:0000313" key="2">
    <source>
        <dbReference type="EMBL" id="KDQ54887.1"/>
    </source>
</evidence>